<accession>A0AA38Y1N2</accession>
<comment type="caution">
    <text evidence="3">The sequence shown here is derived from an EMBL/GenBank/DDBJ whole genome shotgun (WGS) entry which is preliminary data.</text>
</comment>
<evidence type="ECO:0000256" key="2">
    <source>
        <dbReference type="SAM" id="Phobius"/>
    </source>
</evidence>
<evidence type="ECO:0000313" key="3">
    <source>
        <dbReference type="EMBL" id="KAJ9632937.1"/>
    </source>
</evidence>
<feature type="compositionally biased region" description="Polar residues" evidence="1">
    <location>
        <begin position="504"/>
        <end position="517"/>
    </location>
</feature>
<organism evidence="3 4">
    <name type="scientific">Knufia peltigerae</name>
    <dbReference type="NCBI Taxonomy" id="1002370"/>
    <lineage>
        <taxon>Eukaryota</taxon>
        <taxon>Fungi</taxon>
        <taxon>Dikarya</taxon>
        <taxon>Ascomycota</taxon>
        <taxon>Pezizomycotina</taxon>
        <taxon>Eurotiomycetes</taxon>
        <taxon>Chaetothyriomycetidae</taxon>
        <taxon>Chaetothyriales</taxon>
        <taxon>Trichomeriaceae</taxon>
        <taxon>Knufia</taxon>
    </lineage>
</organism>
<evidence type="ECO:0000313" key="4">
    <source>
        <dbReference type="Proteomes" id="UP001172681"/>
    </source>
</evidence>
<feature type="transmembrane region" description="Helical" evidence="2">
    <location>
        <begin position="6"/>
        <end position="23"/>
    </location>
</feature>
<reference evidence="3" key="1">
    <citation type="submission" date="2022-10" db="EMBL/GenBank/DDBJ databases">
        <title>Culturing micro-colonial fungi from biological soil crusts in the Mojave desert and describing Neophaeococcomyces mojavensis, and introducing the new genera and species Taxawa tesnikishii.</title>
        <authorList>
            <person name="Kurbessoian T."/>
            <person name="Stajich J.E."/>
        </authorList>
    </citation>
    <scope>NUCLEOTIDE SEQUENCE</scope>
    <source>
        <strain evidence="3">TK_35</strain>
    </source>
</reference>
<dbReference type="AlphaFoldDB" id="A0AA38Y1N2"/>
<sequence>MDVYGAFQVCSIGILLAPVTVMLSRSYFEQAGSSIIILWTALILAGLLSLTVEFFRTKSTHCIDDGAGNPMPISAKGFQYGTETCGLICSVDQGPFSPMRRGSANNIYVIPAPDKLTFNSATLLAAACCVPALLLLISNWNKIREINALEAKRLKEKTDADAEEDQGSMAPSDENDQGDTNVNQQPPPRPNSHDADDTEVLLCTCNDQDPANTGNRRTRNVVATPIFGAAILAILIIGEWNFFSTQVSYQTEPIASIGQWAPVVGTGLAMVGSVYVLLAKDIVLEKREQEKRKQEKKQVERSSSIQEKTSPSVEHHDDNNNGQQQVPPQPPTRPVAAPNATPNVATSPLPSTTTAAVCANCGRIMAARDDSWWRTRGGQSRGQKVMQRLSDWRRRGTRAMIKLVDFVGTAAEDTFENKKFKQAKERWIQYPGEKYKNPALRETADQYRRSRDLSSSMNDQQPRSRSASIQSRRDGEAASTRTANRSPDSPSAGSPPAPWSRSPQLSRLETGTTVITNGSSGQGGSSWAGGAPLRHHTTTDSLQVPSPIHLARTRDSLPPPAPSSPTEPEVLVRGKGNRRPSVVVSDGDDAPFASPQVRHFRADSQPMSQARPPRSRHFRSRQGTV</sequence>
<feature type="compositionally biased region" description="Polar residues" evidence="1">
    <location>
        <begin position="453"/>
        <end position="470"/>
    </location>
</feature>
<gene>
    <name evidence="3" type="ORF">H2204_007505</name>
</gene>
<feature type="compositionally biased region" description="Polar residues" evidence="1">
    <location>
        <begin position="302"/>
        <end position="312"/>
    </location>
</feature>
<protein>
    <submittedName>
        <fullName evidence="3">Uncharacterized protein</fullName>
    </submittedName>
</protein>
<proteinExistence type="predicted"/>
<feature type="region of interest" description="Disordered" evidence="1">
    <location>
        <begin position="438"/>
        <end position="625"/>
    </location>
</feature>
<name>A0AA38Y1N2_9EURO</name>
<feature type="region of interest" description="Disordered" evidence="1">
    <location>
        <begin position="288"/>
        <end position="351"/>
    </location>
</feature>
<feature type="compositionally biased region" description="Basic and acidic residues" evidence="1">
    <location>
        <begin position="288"/>
        <end position="300"/>
    </location>
</feature>
<feature type="transmembrane region" description="Helical" evidence="2">
    <location>
        <begin position="35"/>
        <end position="55"/>
    </location>
</feature>
<feature type="transmembrane region" description="Helical" evidence="2">
    <location>
        <begin position="221"/>
        <end position="243"/>
    </location>
</feature>
<feature type="transmembrane region" description="Helical" evidence="2">
    <location>
        <begin position="116"/>
        <end position="137"/>
    </location>
</feature>
<feature type="compositionally biased region" description="Basic and acidic residues" evidence="1">
    <location>
        <begin position="442"/>
        <end position="452"/>
    </location>
</feature>
<feature type="compositionally biased region" description="Basic residues" evidence="1">
    <location>
        <begin position="613"/>
        <end position="625"/>
    </location>
</feature>
<dbReference type="Proteomes" id="UP001172681">
    <property type="component" value="Unassembled WGS sequence"/>
</dbReference>
<evidence type="ECO:0000256" key="1">
    <source>
        <dbReference type="SAM" id="MobiDB-lite"/>
    </source>
</evidence>
<keyword evidence="2" id="KW-1133">Transmembrane helix</keyword>
<feature type="compositionally biased region" description="Low complexity" evidence="1">
    <location>
        <begin position="334"/>
        <end position="351"/>
    </location>
</feature>
<keyword evidence="4" id="KW-1185">Reference proteome</keyword>
<keyword evidence="2" id="KW-0812">Transmembrane</keyword>
<keyword evidence="2" id="KW-0472">Membrane</keyword>
<feature type="transmembrane region" description="Helical" evidence="2">
    <location>
        <begin position="263"/>
        <end position="283"/>
    </location>
</feature>
<dbReference type="EMBL" id="JAPDRN010000051">
    <property type="protein sequence ID" value="KAJ9632937.1"/>
    <property type="molecule type" value="Genomic_DNA"/>
</dbReference>
<feature type="region of interest" description="Disordered" evidence="1">
    <location>
        <begin position="155"/>
        <end position="196"/>
    </location>
</feature>